<dbReference type="AlphaFoldDB" id="A0A3S5B2P7"/>
<gene>
    <name evidence="2" type="ORF">PXEA_LOCUS25287</name>
</gene>
<sequence>MTTSSGVGASGNLTLPSSSGYGFTSHSFTSSTGTGLPSLPPFSTATTAGVNSTASTTLHLTPAFASHHSILHSSSAQPSTSASSGHSLTSPDLSTASSTIRQSISSLSSTAKSASSSIQPSLAVSSSATPSPPSSSSSPSTTSSPSFAFTQACCLSPSTSSGSGLAASSSATFTPRHSPSRYASVGDGAHSSECSASSVASGQTMRRPSVSWHFMANCPVDGRPSRRNL</sequence>
<reference evidence="2" key="1">
    <citation type="submission" date="2018-11" db="EMBL/GenBank/DDBJ databases">
        <authorList>
            <consortium name="Pathogen Informatics"/>
        </authorList>
    </citation>
    <scope>NUCLEOTIDE SEQUENCE</scope>
</reference>
<feature type="region of interest" description="Disordered" evidence="1">
    <location>
        <begin position="69"/>
        <end position="96"/>
    </location>
</feature>
<accession>A0A3S5B2P7</accession>
<feature type="region of interest" description="Disordered" evidence="1">
    <location>
        <begin position="165"/>
        <end position="188"/>
    </location>
</feature>
<name>A0A3S5B2P7_9PLAT</name>
<evidence type="ECO:0000313" key="3">
    <source>
        <dbReference type="Proteomes" id="UP000784294"/>
    </source>
</evidence>
<feature type="compositionally biased region" description="Polar residues" evidence="1">
    <location>
        <begin position="1"/>
        <end position="16"/>
    </location>
</feature>
<dbReference type="EMBL" id="CAAALY010127209">
    <property type="protein sequence ID" value="VEL31847.1"/>
    <property type="molecule type" value="Genomic_DNA"/>
</dbReference>
<evidence type="ECO:0000256" key="1">
    <source>
        <dbReference type="SAM" id="MobiDB-lite"/>
    </source>
</evidence>
<dbReference type="Proteomes" id="UP000784294">
    <property type="component" value="Unassembled WGS sequence"/>
</dbReference>
<feature type="region of interest" description="Disordered" evidence="1">
    <location>
        <begin position="123"/>
        <end position="143"/>
    </location>
</feature>
<evidence type="ECO:0000313" key="2">
    <source>
        <dbReference type="EMBL" id="VEL31847.1"/>
    </source>
</evidence>
<protein>
    <submittedName>
        <fullName evidence="2">Uncharacterized protein</fullName>
    </submittedName>
</protein>
<keyword evidence="3" id="KW-1185">Reference proteome</keyword>
<comment type="caution">
    <text evidence="2">The sequence shown here is derived from an EMBL/GenBank/DDBJ whole genome shotgun (WGS) entry which is preliminary data.</text>
</comment>
<proteinExistence type="predicted"/>
<organism evidence="2 3">
    <name type="scientific">Protopolystoma xenopodis</name>
    <dbReference type="NCBI Taxonomy" id="117903"/>
    <lineage>
        <taxon>Eukaryota</taxon>
        <taxon>Metazoa</taxon>
        <taxon>Spiralia</taxon>
        <taxon>Lophotrochozoa</taxon>
        <taxon>Platyhelminthes</taxon>
        <taxon>Monogenea</taxon>
        <taxon>Polyopisthocotylea</taxon>
        <taxon>Polystomatidea</taxon>
        <taxon>Polystomatidae</taxon>
        <taxon>Protopolystoma</taxon>
    </lineage>
</organism>
<feature type="region of interest" description="Disordered" evidence="1">
    <location>
        <begin position="1"/>
        <end position="20"/>
    </location>
</feature>